<dbReference type="RefSeq" id="WP_321535852.1">
    <property type="nucleotide sequence ID" value="NZ_JARGDL010000009.1"/>
</dbReference>
<keyword evidence="1" id="KW-0175">Coiled coil</keyword>
<protein>
    <recommendedName>
        <fullName evidence="4">Band 7 domain-containing protein</fullName>
    </recommendedName>
</protein>
<comment type="caution">
    <text evidence="2">The sequence shown here is derived from an EMBL/GenBank/DDBJ whole genome shotgun (WGS) entry which is preliminary data.</text>
</comment>
<proteinExistence type="predicted"/>
<evidence type="ECO:0000256" key="1">
    <source>
        <dbReference type="SAM" id="Coils"/>
    </source>
</evidence>
<evidence type="ECO:0000313" key="2">
    <source>
        <dbReference type="EMBL" id="MDF1612084.1"/>
    </source>
</evidence>
<gene>
    <name evidence="2" type="ORF">P0M35_07965</name>
</gene>
<dbReference type="AlphaFoldDB" id="A0AAE3P0Y6"/>
<dbReference type="Proteomes" id="UP001221302">
    <property type="component" value="Unassembled WGS sequence"/>
</dbReference>
<evidence type="ECO:0008006" key="4">
    <source>
        <dbReference type="Google" id="ProtNLM"/>
    </source>
</evidence>
<organism evidence="2 3">
    <name type="scientific">Stygiobacter electus</name>
    <dbReference type="NCBI Taxonomy" id="3032292"/>
    <lineage>
        <taxon>Bacteria</taxon>
        <taxon>Pseudomonadati</taxon>
        <taxon>Ignavibacteriota</taxon>
        <taxon>Ignavibacteria</taxon>
        <taxon>Ignavibacteriales</taxon>
        <taxon>Melioribacteraceae</taxon>
        <taxon>Stygiobacter</taxon>
    </lineage>
</organism>
<sequence length="322" mass="37110">MFWLIAIIIVILIYILFEYRLRKPDQLVLYEVNDKIGKRKTKFYPRHFSLVLPKTTYSSEIDIDATAKGSLEIKVKLNLVASLSEKNIDSLIKVGGWNKNAVSKSVKEFESIIESLVKDYTDKFEIEELSSEKIQNYISEKLEISKEKYGIEIISISVKSFEIVDSKIADAIRQQESARILEQTELLNQKARITAAKAKLKADEEIVLMENELELKKLELKQRELEKESQLADKKTEEELKRKKLNLEYEKAELEMLKNNPELLLLSPQAAKLAEASQSLKNARTVVNVSPNEISQGVDLISLFQNFLENTFKKSEHKKDKQ</sequence>
<keyword evidence="3" id="KW-1185">Reference proteome</keyword>
<feature type="coiled-coil region" evidence="1">
    <location>
        <begin position="201"/>
        <end position="260"/>
    </location>
</feature>
<name>A0AAE3P0Y6_9BACT</name>
<reference evidence="2" key="1">
    <citation type="submission" date="2023-03" db="EMBL/GenBank/DDBJ databases">
        <title>Stygiobacter electus gen. nov., sp. nov., facultatively anaerobic thermotolerant bacterium of the class Ignavibacteria from a well of Yessentuki mineral water deposit.</title>
        <authorList>
            <person name="Podosokorskaya O.A."/>
            <person name="Elcheninov A.G."/>
            <person name="Petrova N.F."/>
            <person name="Zavarzina D.G."/>
            <person name="Kublanov I.V."/>
            <person name="Merkel A.Y."/>
        </authorList>
    </citation>
    <scope>NUCLEOTIDE SEQUENCE</scope>
    <source>
        <strain evidence="2">09-Me</strain>
    </source>
</reference>
<evidence type="ECO:0000313" key="3">
    <source>
        <dbReference type="Proteomes" id="UP001221302"/>
    </source>
</evidence>
<accession>A0AAE3P0Y6</accession>
<dbReference type="EMBL" id="JARGDL010000009">
    <property type="protein sequence ID" value="MDF1612084.1"/>
    <property type="molecule type" value="Genomic_DNA"/>
</dbReference>